<reference evidence="6 7" key="1">
    <citation type="submission" date="2023-09" db="EMBL/GenBank/DDBJ databases">
        <title>Multi-omics analysis of a traditional fermented food reveals byproduct-associated fungal strains for waste-to-food upcycling.</title>
        <authorList>
            <consortium name="Lawrence Berkeley National Laboratory"/>
            <person name="Rekdal V.M."/>
            <person name="Villalobos-Escobedo J.M."/>
            <person name="Rodriguez-Valeron N."/>
            <person name="Garcia M.O."/>
            <person name="Vasquez D.P."/>
            <person name="Damayanti I."/>
            <person name="Sorensen P.M."/>
            <person name="Baidoo E.E."/>
            <person name="De Carvalho A.C."/>
            <person name="Riley R."/>
            <person name="Lipzen A."/>
            <person name="He G."/>
            <person name="Yan M."/>
            <person name="Haridas S."/>
            <person name="Daum C."/>
            <person name="Yoshinaga Y."/>
            <person name="Ng V."/>
            <person name="Grigoriev I.V."/>
            <person name="Munk R."/>
            <person name="Nuraida L."/>
            <person name="Wijaya C.H."/>
            <person name="Morales P.-C."/>
            <person name="Keasling J.D."/>
        </authorList>
    </citation>
    <scope>NUCLEOTIDE SEQUENCE [LARGE SCALE GENOMIC DNA]</scope>
    <source>
        <strain evidence="6 7">FGSC 2613</strain>
    </source>
</reference>
<name>A0ABR3DDQ8_NEUIN</name>
<organism evidence="6 7">
    <name type="scientific">Neurospora intermedia</name>
    <dbReference type="NCBI Taxonomy" id="5142"/>
    <lineage>
        <taxon>Eukaryota</taxon>
        <taxon>Fungi</taxon>
        <taxon>Dikarya</taxon>
        <taxon>Ascomycota</taxon>
        <taxon>Pezizomycotina</taxon>
        <taxon>Sordariomycetes</taxon>
        <taxon>Sordariomycetidae</taxon>
        <taxon>Sordariales</taxon>
        <taxon>Sordariaceae</taxon>
        <taxon>Neurospora</taxon>
    </lineage>
</organism>
<dbReference type="InterPro" id="IPR059065">
    <property type="entry name" value="Ig_Tag1-like_4th"/>
</dbReference>
<keyword evidence="2" id="KW-1133">Transmembrane helix</keyword>
<feature type="transmembrane region" description="Helical" evidence="2">
    <location>
        <begin position="86"/>
        <end position="107"/>
    </location>
</feature>
<gene>
    <name evidence="6" type="ORF">QR685DRAFT_441460</name>
</gene>
<dbReference type="Pfam" id="PF26153">
    <property type="entry name" value="LEA-2L_5"/>
    <property type="match status" value="1"/>
</dbReference>
<dbReference type="SUPFAM" id="SSF117070">
    <property type="entry name" value="LEA14-like"/>
    <property type="match status" value="1"/>
</dbReference>
<feature type="domain" description="Tag1-like fifth Ig-like" evidence="5">
    <location>
        <begin position="747"/>
        <end position="859"/>
    </location>
</feature>
<evidence type="ECO:0000256" key="1">
    <source>
        <dbReference type="SAM" id="MobiDB-lite"/>
    </source>
</evidence>
<evidence type="ECO:0000313" key="6">
    <source>
        <dbReference type="EMBL" id="KAL0470825.1"/>
    </source>
</evidence>
<dbReference type="InterPro" id="IPR055011">
    <property type="entry name" value="Tag1_C"/>
</dbReference>
<feature type="compositionally biased region" description="Low complexity" evidence="1">
    <location>
        <begin position="36"/>
        <end position="47"/>
    </location>
</feature>
<evidence type="ECO:0000256" key="2">
    <source>
        <dbReference type="SAM" id="Phobius"/>
    </source>
</evidence>
<dbReference type="PANTHER" id="PTHR35895:SF3">
    <property type="entry name" value="PRE-RRNA PROCESSING PROTEIN"/>
    <property type="match status" value="1"/>
</dbReference>
<dbReference type="Pfam" id="PF22786">
    <property type="entry name" value="Tag1_C"/>
    <property type="match status" value="1"/>
</dbReference>
<keyword evidence="2" id="KW-0472">Membrane</keyword>
<evidence type="ECO:0000259" key="5">
    <source>
        <dbReference type="Pfam" id="PF26153"/>
    </source>
</evidence>
<dbReference type="InterPro" id="IPR046368">
    <property type="entry name" value="Tag1"/>
</dbReference>
<evidence type="ECO:0000259" key="3">
    <source>
        <dbReference type="Pfam" id="PF22786"/>
    </source>
</evidence>
<dbReference type="InterPro" id="IPR059066">
    <property type="entry name" value="Ig_Tag1-like_5th"/>
</dbReference>
<dbReference type="Pfam" id="PF26174">
    <property type="entry name" value="LEA-2_1"/>
    <property type="match status" value="1"/>
</dbReference>
<feature type="region of interest" description="Disordered" evidence="1">
    <location>
        <begin position="1"/>
        <end position="79"/>
    </location>
</feature>
<feature type="domain" description="Tag1 C-terminal" evidence="3">
    <location>
        <begin position="476"/>
        <end position="586"/>
    </location>
</feature>
<dbReference type="Pfam" id="PF26150">
    <property type="entry name" value="LEA-2_4"/>
    <property type="match status" value="1"/>
</dbReference>
<comment type="caution">
    <text evidence="6">The sequence shown here is derived from an EMBL/GenBank/DDBJ whole genome shotgun (WGS) entry which is preliminary data.</text>
</comment>
<dbReference type="EMBL" id="JAVLET010000004">
    <property type="protein sequence ID" value="KAL0470825.1"/>
    <property type="molecule type" value="Genomic_DNA"/>
</dbReference>
<dbReference type="PANTHER" id="PTHR35895">
    <property type="entry name" value="CHROMOSOME 16, WHOLE GENOME SHOTGUN SEQUENCE"/>
    <property type="match status" value="1"/>
</dbReference>
<feature type="domain" description="Tag1-like fourth Ig-like" evidence="4">
    <location>
        <begin position="598"/>
        <end position="713"/>
    </location>
</feature>
<keyword evidence="2" id="KW-0812">Transmembrane</keyword>
<protein>
    <recommendedName>
        <fullName evidence="8">Pre-rRNA processing protein</fullName>
    </recommendedName>
</protein>
<accession>A0ABR3DDQ8</accession>
<keyword evidence="7" id="KW-1185">Reference proteome</keyword>
<evidence type="ECO:0000259" key="4">
    <source>
        <dbReference type="Pfam" id="PF26150"/>
    </source>
</evidence>
<proteinExistence type="predicted"/>
<evidence type="ECO:0008006" key="8">
    <source>
        <dbReference type="Google" id="ProtNLM"/>
    </source>
</evidence>
<feature type="region of interest" description="Disordered" evidence="1">
    <location>
        <begin position="730"/>
        <end position="749"/>
    </location>
</feature>
<evidence type="ECO:0000313" key="7">
    <source>
        <dbReference type="Proteomes" id="UP001451303"/>
    </source>
</evidence>
<dbReference type="Gene3D" id="2.60.40.1820">
    <property type="match status" value="1"/>
</dbReference>
<sequence length="871" mass="93453">MSSSDFETERSPLLAASTSSRDTKTLADLTDGALESTPLLSTSNTTPRYDGRDDSDRASLVSAGASHSGDGVPPARSTTKSTRWPSIIAALLLMGLATSIAIGAFFVPAAVEKYAKEAIVIEPTNLALESITTDGIRARIQANFRLDAQRVKNVHVRRVGQFTTWLAKELATEETRVKVYWIDHDNMLLGTAGLPPLTIAIANGHNTELDIVADLAPGDADTIRTIANQFLGGKMDTIRVRGITEITVKTRFNIPLGTHAVSETMEFEGKELPPLPSYNITGLNFEERPLPGNDRKGMAADVTVTTFNPYPVAFDVPALKFEVSVPGCKKHGPAISIATALTDVIALRPEADVKVTAHSIVEELPEPLTRPCPGGTLSPLDKLFEAYVAGEPVSVLVRGQKDQGAEVPGWIGDIISSVTVPVPLPQQSFDNLLRNFSLTDVSFSLPDPLADPDDPNSNPKVSGTIVALAALPSELNIGLNVSSVKAKADVFYDSRKLGELEIYEKASSIQIDGGPGEENLIEITSRVHNTPLKVTDDDVLTDVIQALLFGDTDVILDISALVDVGVLTILGQFVVKGVPVEGRIPLKPLGNDLLGSMQPQVGELEVVDTSPVSISLQASVNVTNPTPYAAYIPWISINILNNGTVLGEARAKRLTIKRGNNTNLKVTALWRPSLAGEDGVQIGRDLISQYISGYNTTVTLRTHPGTIPSQPELGKALSKFNFTLPMPRLSVPGDDEGGRHDGDGSTNDTAPHFIRGATFHIFSSQATFTLASPFSRNTIYIEHINATALYNHTEEIGRIKYDSPFGCPPGVSTTPRLPVDWSLDSVGRDKVKEALGGRLKLDAKATVSVRIGSWTETLWYVGRGIGASVRL</sequence>
<dbReference type="Proteomes" id="UP001451303">
    <property type="component" value="Unassembled WGS sequence"/>
</dbReference>